<dbReference type="AlphaFoldDB" id="A0A318JAD3"/>
<comment type="caution">
    <text evidence="2">The sequence shown here is derived from an EMBL/GenBank/DDBJ whole genome shotgun (WGS) entry which is preliminary data.</text>
</comment>
<evidence type="ECO:0000259" key="1">
    <source>
        <dbReference type="Pfam" id="PF24719"/>
    </source>
</evidence>
<dbReference type="Pfam" id="PF24719">
    <property type="entry name" value="Imm33-like"/>
    <property type="match status" value="1"/>
</dbReference>
<dbReference type="InterPro" id="IPR056509">
    <property type="entry name" value="Imm33-like"/>
</dbReference>
<dbReference type="RefSeq" id="WP_256260565.1">
    <property type="nucleotide sequence ID" value="NZ_QJJY01000001.1"/>
</dbReference>
<dbReference type="EMBL" id="QJJY01000001">
    <property type="protein sequence ID" value="PXX40838.1"/>
    <property type="molecule type" value="Genomic_DNA"/>
</dbReference>
<organism evidence="2 3">
    <name type="scientific">Burkholderia pyrrocinia</name>
    <name type="common">Pseudomonas pyrrocinia</name>
    <dbReference type="NCBI Taxonomy" id="60550"/>
    <lineage>
        <taxon>Bacteria</taxon>
        <taxon>Pseudomonadati</taxon>
        <taxon>Pseudomonadota</taxon>
        <taxon>Betaproteobacteria</taxon>
        <taxon>Burkholderiales</taxon>
        <taxon>Burkholderiaceae</taxon>
        <taxon>Burkholderia</taxon>
        <taxon>Burkholderia cepacia complex</taxon>
    </lineage>
</organism>
<evidence type="ECO:0000313" key="2">
    <source>
        <dbReference type="EMBL" id="PXX40838.1"/>
    </source>
</evidence>
<protein>
    <recommendedName>
        <fullName evidence="1">Imm33-like domain-containing protein</fullName>
    </recommendedName>
</protein>
<accession>A0A318JAD3</accession>
<feature type="domain" description="Imm33-like" evidence="1">
    <location>
        <begin position="13"/>
        <end position="112"/>
    </location>
</feature>
<proteinExistence type="predicted"/>
<evidence type="ECO:0000313" key="3">
    <source>
        <dbReference type="Proteomes" id="UP000247755"/>
    </source>
</evidence>
<name>A0A318JAD3_BURPY</name>
<sequence>MESRHEAAIAVMQREVCERYGLRREPVEDMVAFATSTLGQMPVYGTRVERGAGDNISWYFHCGEYSDADDFYQPIHTEHLQQMLPLVIKYLALPPGTHFIIDDQGYEDVWQEPA</sequence>
<dbReference type="Proteomes" id="UP000247755">
    <property type="component" value="Unassembled WGS sequence"/>
</dbReference>
<reference evidence="2 3" key="1">
    <citation type="submission" date="2018-05" db="EMBL/GenBank/DDBJ databases">
        <title>Comparative genomics of bacterial root endophytes of switchgrass collected from native prairies over two seasons.</title>
        <authorList>
            <person name="Tang Y."/>
        </authorList>
    </citation>
    <scope>NUCLEOTIDE SEQUENCE [LARGE SCALE GENOMIC DNA]</scope>
    <source>
        <strain evidence="2 3">NFIX32</strain>
    </source>
</reference>
<gene>
    <name evidence="2" type="ORF">NA66_1001448</name>
</gene>